<dbReference type="InterPro" id="IPR001810">
    <property type="entry name" value="F-box_dom"/>
</dbReference>
<dbReference type="InterPro" id="IPR032675">
    <property type="entry name" value="LRR_dom_sf"/>
</dbReference>
<evidence type="ECO:0008006" key="5">
    <source>
        <dbReference type="Google" id="ProtNLM"/>
    </source>
</evidence>
<dbReference type="SUPFAM" id="SSF52047">
    <property type="entry name" value="RNI-like"/>
    <property type="match status" value="1"/>
</dbReference>
<gene>
    <name evidence="3" type="ORF">C2S53_000786</name>
</gene>
<dbReference type="Pfam" id="PF23622">
    <property type="entry name" value="LRR_At1g61320_AtMIF1"/>
    <property type="match status" value="1"/>
</dbReference>
<accession>A0AAD4JPP1</accession>
<protein>
    <recommendedName>
        <fullName evidence="5">F-box domain-containing protein</fullName>
    </recommendedName>
</protein>
<feature type="domain" description="F-box" evidence="1">
    <location>
        <begin position="3"/>
        <end position="35"/>
    </location>
</feature>
<feature type="domain" description="At1g61320/AtMIF1 LRR" evidence="2">
    <location>
        <begin position="67"/>
        <end position="260"/>
    </location>
</feature>
<evidence type="ECO:0000313" key="4">
    <source>
        <dbReference type="Proteomes" id="UP001190926"/>
    </source>
</evidence>
<proteinExistence type="predicted"/>
<dbReference type="PANTHER" id="PTHR34145:SF68">
    <property type="entry name" value="FBD DOMAIN-CONTAINING PROTEIN"/>
    <property type="match status" value="1"/>
</dbReference>
<evidence type="ECO:0000259" key="2">
    <source>
        <dbReference type="Pfam" id="PF23622"/>
    </source>
</evidence>
<keyword evidence="4" id="KW-1185">Reference proteome</keyword>
<dbReference type="EMBL" id="SDAM02000010">
    <property type="protein sequence ID" value="KAH6837751.1"/>
    <property type="molecule type" value="Genomic_DNA"/>
</dbReference>
<dbReference type="Proteomes" id="UP001190926">
    <property type="component" value="Unassembled WGS sequence"/>
</dbReference>
<dbReference type="AlphaFoldDB" id="A0AAD4JPP1"/>
<organism evidence="3 4">
    <name type="scientific">Perilla frutescens var. hirtella</name>
    <name type="common">Perilla citriodora</name>
    <name type="synonym">Perilla setoyensis</name>
    <dbReference type="NCBI Taxonomy" id="608512"/>
    <lineage>
        <taxon>Eukaryota</taxon>
        <taxon>Viridiplantae</taxon>
        <taxon>Streptophyta</taxon>
        <taxon>Embryophyta</taxon>
        <taxon>Tracheophyta</taxon>
        <taxon>Spermatophyta</taxon>
        <taxon>Magnoliopsida</taxon>
        <taxon>eudicotyledons</taxon>
        <taxon>Gunneridae</taxon>
        <taxon>Pentapetalae</taxon>
        <taxon>asterids</taxon>
        <taxon>lamiids</taxon>
        <taxon>Lamiales</taxon>
        <taxon>Lamiaceae</taxon>
        <taxon>Nepetoideae</taxon>
        <taxon>Elsholtzieae</taxon>
        <taxon>Perilla</taxon>
    </lineage>
</organism>
<evidence type="ECO:0000259" key="1">
    <source>
        <dbReference type="Pfam" id="PF00646"/>
    </source>
</evidence>
<dbReference type="InterPro" id="IPR053772">
    <property type="entry name" value="At1g61320/At1g61330-like"/>
</dbReference>
<dbReference type="Gene3D" id="3.80.10.10">
    <property type="entry name" value="Ribonuclease Inhibitor"/>
    <property type="match status" value="1"/>
</dbReference>
<dbReference type="InterPro" id="IPR055357">
    <property type="entry name" value="LRR_At1g61320_AtMIF1"/>
</dbReference>
<name>A0AAD4JPP1_PERFH</name>
<dbReference type="Pfam" id="PF00646">
    <property type="entry name" value="F-box"/>
    <property type="match status" value="1"/>
</dbReference>
<reference evidence="3 4" key="1">
    <citation type="journal article" date="2021" name="Nat. Commun.">
        <title>Incipient diploidization of the medicinal plant Perilla within 10,000 years.</title>
        <authorList>
            <person name="Zhang Y."/>
            <person name="Shen Q."/>
            <person name="Leng L."/>
            <person name="Zhang D."/>
            <person name="Chen S."/>
            <person name="Shi Y."/>
            <person name="Ning Z."/>
            <person name="Chen S."/>
        </authorList>
    </citation>
    <scope>NUCLEOTIDE SEQUENCE [LARGE SCALE GENOMIC DNA]</scope>
    <source>
        <strain evidence="4">cv. PC099</strain>
    </source>
</reference>
<sequence length="361" mass="41438">MDGLPDELLISIVSLLSVNEAARTSVLAQRWRHYWIYNRILNFDDGSEMVRERKRFVDWVNRVVSLHSGESIDEFRVCLCLDKNSNGSDIDRWIEFALRKRVQKLELNFRQNRLGEDDELVYSFPNVSNLGIGLSLVSLSLTRVGLTQEILESFMSNCPTLEELHLENAYGLKIFRPSFRANRLLRRLALMDCMDLKIIEICSPNLVSFALSTWTDTVLNGVSSLTHLSLRAFVFFELLSHLQFLYEYLSRLKTLTLHTTSTLLTGVLRRDPHRPRPPPKRQRMGLEKHECLKVLEIVGYAGIALDLDMALYVLNRAVSLEKVVIDGVATTGKDDLHLLKRNLSAAAQKYSPYRRRTTNPS</sequence>
<dbReference type="PANTHER" id="PTHR34145">
    <property type="entry name" value="OS02G0105600 PROTEIN"/>
    <property type="match status" value="1"/>
</dbReference>
<comment type="caution">
    <text evidence="3">The sequence shown here is derived from an EMBL/GenBank/DDBJ whole genome shotgun (WGS) entry which is preliminary data.</text>
</comment>
<dbReference type="InterPro" id="IPR036047">
    <property type="entry name" value="F-box-like_dom_sf"/>
</dbReference>
<evidence type="ECO:0000313" key="3">
    <source>
        <dbReference type="EMBL" id="KAH6837751.1"/>
    </source>
</evidence>
<dbReference type="SUPFAM" id="SSF81383">
    <property type="entry name" value="F-box domain"/>
    <property type="match status" value="1"/>
</dbReference>